<sequence length="678" mass="73913">RWMLACRSQRRSWRAALFFDLRTEERTWYLVAESEEDMNRWVSSICLLCGFNPTDDVPERPPVSGSSSVTATPTSAAITTVAGSVPPPYDPVSVRNLENSTEEDYLWLSHCQSHIRPLGSSTSLETDYNDNLYPPPSATSSSSSSSSSPSLLPNGLPVPSSSSSSSGFRTAPWASSPVTGPFSQSLDTSLTFDFQKRANRPRFHPSPHPRKHSLDFHLRPMPLPLRDDPQSALHQSQTTSGYQIPRAVSTPQQRQPHRPSSTPSVDSPTQAELHASTPTPPPRPPKPPTIAEGSAVGTLPPIQLRAREEGWMCSDSVYIHRPRSERASMFEFSESFSSYFFNKGMVPLGSVFSEDDDVDENYVPMSAATTEPPVAPRVHPDPSVQPQDGNYVPMTPVTPSLPHHPTPATGDLASLGRQVPPPAHMGFRNSPLTPVAPLTPPLRGNTMNTAGGAEVEAMPPPIHRNLKPQRKGVFGGQSAERTDAQTAGDSTHKSKVKPAPLDITPMPQDWQEVPPPVRSPVTRTFTRDPSSRRTVRPTSAHSSSPSSDSDEPDENYVAMTTSNLSFSAGEQYLRLMLHRASEGGFTSPMLRRAIGDKQVEYLDLDLHTGRSTPTKQQKRCTVGGGIGGNAPAGAGEGHALGGRTRVDYVVVDPKRTKALRNTREAWHDGRMSTEKEKC</sequence>
<proteinExistence type="predicted"/>
<evidence type="ECO:0000313" key="1">
    <source>
        <dbReference type="EMBL" id="KAG8006020.1"/>
    </source>
</evidence>
<name>A0ACB7EUX2_NIBAL</name>
<reference evidence="1" key="1">
    <citation type="submission" date="2020-04" db="EMBL/GenBank/DDBJ databases">
        <title>A chromosome-scale assembly and high-density genetic map of the yellow drum (Nibea albiflora) genome.</title>
        <authorList>
            <person name="Xu D."/>
            <person name="Zhang W."/>
            <person name="Chen R."/>
            <person name="Tan P."/>
            <person name="Wang L."/>
            <person name="Song H."/>
            <person name="Tian L."/>
            <person name="Zhu Q."/>
            <person name="Wang B."/>
        </authorList>
    </citation>
    <scope>NUCLEOTIDE SEQUENCE</scope>
    <source>
        <strain evidence="1">ZJHYS-2018</strain>
    </source>
</reference>
<evidence type="ECO:0000313" key="2">
    <source>
        <dbReference type="Proteomes" id="UP000805704"/>
    </source>
</evidence>
<accession>A0ACB7EUX2</accession>
<protein>
    <submittedName>
        <fullName evidence="1">GRB2-associated-binding protein 1</fullName>
    </submittedName>
</protein>
<keyword evidence="2" id="KW-1185">Reference proteome</keyword>
<gene>
    <name evidence="1" type="primary">GAB1.2</name>
    <name evidence="1" type="ORF">GBF38_005129</name>
</gene>
<comment type="caution">
    <text evidence="1">The sequence shown here is derived from an EMBL/GenBank/DDBJ whole genome shotgun (WGS) entry which is preliminary data.</text>
</comment>
<organism evidence="1 2">
    <name type="scientific">Nibea albiflora</name>
    <name type="common">Yellow drum</name>
    <name type="synonym">Corvina albiflora</name>
    <dbReference type="NCBI Taxonomy" id="240163"/>
    <lineage>
        <taxon>Eukaryota</taxon>
        <taxon>Metazoa</taxon>
        <taxon>Chordata</taxon>
        <taxon>Craniata</taxon>
        <taxon>Vertebrata</taxon>
        <taxon>Euteleostomi</taxon>
        <taxon>Actinopterygii</taxon>
        <taxon>Neopterygii</taxon>
        <taxon>Teleostei</taxon>
        <taxon>Neoteleostei</taxon>
        <taxon>Acanthomorphata</taxon>
        <taxon>Eupercaria</taxon>
        <taxon>Sciaenidae</taxon>
        <taxon>Nibea</taxon>
    </lineage>
</organism>
<dbReference type="Proteomes" id="UP000805704">
    <property type="component" value="Chromosome 21"/>
</dbReference>
<dbReference type="EMBL" id="CM024809">
    <property type="protein sequence ID" value="KAG8006020.1"/>
    <property type="molecule type" value="Genomic_DNA"/>
</dbReference>
<feature type="non-terminal residue" evidence="1">
    <location>
        <position position="1"/>
    </location>
</feature>